<feature type="compositionally biased region" description="Basic and acidic residues" evidence="2">
    <location>
        <begin position="127"/>
        <end position="142"/>
    </location>
</feature>
<feature type="coiled-coil region" evidence="1">
    <location>
        <begin position="738"/>
        <end position="807"/>
    </location>
</feature>
<sequence length="842" mass="96642">MKKLFFFKSSASSNGNNKSSSPPSTGKQNCWENPSESGLKDGQVDNSFRSPRGLFSKSRKQISDIHNSSKGPSLRRSRSFSSAAFLGIEPGQIDYPSLRDSSRSPSTTSGAHHQQFDHSFRCQAFTPERHASHCYEVPERPDSSGSSRNHHDSSGSSSTCSSNISSKILDRYIDGEQQQAKSKPKNNSSQMNNGNGCGWRPPRVQYTSPSSPTDSVKDKAKAHSFREAKSSRLRFSSRDWVENGFGHESPRRLAKNVIERLSQSHGHQKTSQKEFDHEMPVTIEDIYGGSLNGCFPSNSDMAAQRSYSVDEPYETVENYNGEHYPSSGKQFYGDYSDCLNAKEPEVDVDVELQRRAKEAEERVMVLSEELERESFFQGSGLNVPALIQTIRNLNEEKVNLALEISNLLRLQIAKRASAKEEVGVVKAELQSQIRRLEKEKMELQSGLERELDRRSSDWSIKLEKYQLEEQRLRERVRELAEHNVSLQREVSSFNERETESRSMITYSEQQLKELTARVENLGDENQCLLNNLSELQEMHRAAEENRICIQKNFEEKEKECKELHKSITRLVRTCSEQQKTIDGMREGFSEELGKNESLEKFDKHMAKLQMEQMRLIGVEMALRRELESYRLEVDSLRHENINLLHRLKGDGKESEALNIKLDKEMWTRDVIRYELKAETLLTSLLREKLYSKEQEVEKLQAELATAVRGNDIIRYELQNAMDSLSCVNHKLKDRELQMLKKDENINQLQSDLQESTKDLAVVRGILPKISEERDLMWKEVKQYNEKNMLLNSEVSMLKKKIEALDEELLIKEGQITILKDTIGNRPFDLLGSPDSSREFLLE</sequence>
<dbReference type="Proteomes" id="UP000813462">
    <property type="component" value="Unassembled WGS sequence"/>
</dbReference>
<feature type="compositionally biased region" description="Basic and acidic residues" evidence="2">
    <location>
        <begin position="215"/>
        <end position="228"/>
    </location>
</feature>
<dbReference type="EMBL" id="JAEACU010000003">
    <property type="protein sequence ID" value="KAH7537331.1"/>
    <property type="molecule type" value="Genomic_DNA"/>
</dbReference>
<evidence type="ECO:0000259" key="3">
    <source>
        <dbReference type="Pfam" id="PF24670"/>
    </source>
</evidence>
<feature type="region of interest" description="Disordered" evidence="2">
    <location>
        <begin position="176"/>
        <end position="228"/>
    </location>
</feature>
<evidence type="ECO:0000256" key="1">
    <source>
        <dbReference type="SAM" id="Coils"/>
    </source>
</evidence>
<dbReference type="Pfam" id="PF24670">
    <property type="entry name" value="DUF7653"/>
    <property type="match status" value="1"/>
</dbReference>
<feature type="coiled-coil region" evidence="1">
    <location>
        <begin position="349"/>
        <end position="559"/>
    </location>
</feature>
<keyword evidence="1" id="KW-0175">Coiled coil</keyword>
<feature type="compositionally biased region" description="Polar residues" evidence="2">
    <location>
        <begin position="103"/>
        <end position="112"/>
    </location>
</feature>
<feature type="compositionally biased region" description="Polar residues" evidence="2">
    <location>
        <begin position="205"/>
        <end position="214"/>
    </location>
</feature>
<accession>A0A978VP56</accession>
<dbReference type="PANTHER" id="PTHR47491:SF5">
    <property type="entry name" value="CAP-GLY DOMAIN LINKER"/>
    <property type="match status" value="1"/>
</dbReference>
<feature type="domain" description="DUF7653" evidence="3">
    <location>
        <begin position="621"/>
        <end position="759"/>
    </location>
</feature>
<dbReference type="InterPro" id="IPR056070">
    <property type="entry name" value="DUF7653"/>
</dbReference>
<proteinExistence type="predicted"/>
<gene>
    <name evidence="4" type="ORF">FEM48_Zijuj03G0081200</name>
</gene>
<feature type="compositionally biased region" description="Polar residues" evidence="2">
    <location>
        <begin position="176"/>
        <end position="194"/>
    </location>
</feature>
<dbReference type="PANTHER" id="PTHR47491">
    <property type="entry name" value="CAP-GLY DOMAIN LINKER"/>
    <property type="match status" value="1"/>
</dbReference>
<feature type="coiled-coil region" evidence="1">
    <location>
        <begin position="619"/>
        <end position="646"/>
    </location>
</feature>
<name>A0A978VP56_ZIZJJ</name>
<evidence type="ECO:0000313" key="4">
    <source>
        <dbReference type="EMBL" id="KAH7537331.1"/>
    </source>
</evidence>
<organism evidence="4 5">
    <name type="scientific">Ziziphus jujuba var. spinosa</name>
    <dbReference type="NCBI Taxonomy" id="714518"/>
    <lineage>
        <taxon>Eukaryota</taxon>
        <taxon>Viridiplantae</taxon>
        <taxon>Streptophyta</taxon>
        <taxon>Embryophyta</taxon>
        <taxon>Tracheophyta</taxon>
        <taxon>Spermatophyta</taxon>
        <taxon>Magnoliopsida</taxon>
        <taxon>eudicotyledons</taxon>
        <taxon>Gunneridae</taxon>
        <taxon>Pentapetalae</taxon>
        <taxon>rosids</taxon>
        <taxon>fabids</taxon>
        <taxon>Rosales</taxon>
        <taxon>Rhamnaceae</taxon>
        <taxon>Paliureae</taxon>
        <taxon>Ziziphus</taxon>
    </lineage>
</organism>
<protein>
    <recommendedName>
        <fullName evidence="3">DUF7653 domain-containing protein</fullName>
    </recommendedName>
</protein>
<dbReference type="AlphaFoldDB" id="A0A978VP56"/>
<feature type="region of interest" description="Disordered" evidence="2">
    <location>
        <begin position="91"/>
        <end position="163"/>
    </location>
</feature>
<feature type="region of interest" description="Disordered" evidence="2">
    <location>
        <begin position="8"/>
        <end position="77"/>
    </location>
</feature>
<feature type="compositionally biased region" description="Low complexity" evidence="2">
    <location>
        <begin position="154"/>
        <end position="163"/>
    </location>
</feature>
<evidence type="ECO:0000256" key="2">
    <source>
        <dbReference type="SAM" id="MobiDB-lite"/>
    </source>
</evidence>
<comment type="caution">
    <text evidence="4">The sequence shown here is derived from an EMBL/GenBank/DDBJ whole genome shotgun (WGS) entry which is preliminary data.</text>
</comment>
<feature type="compositionally biased region" description="Low complexity" evidence="2">
    <location>
        <begin position="8"/>
        <end position="27"/>
    </location>
</feature>
<reference evidence="4" key="1">
    <citation type="journal article" date="2021" name="Front. Plant Sci.">
        <title>Chromosome-Scale Genome Assembly for Chinese Sour Jujube and Insights Into Its Genome Evolution and Domestication Signature.</title>
        <authorList>
            <person name="Shen L.-Y."/>
            <person name="Luo H."/>
            <person name="Wang X.-L."/>
            <person name="Wang X.-M."/>
            <person name="Qiu X.-J."/>
            <person name="Liu H."/>
            <person name="Zhou S.-S."/>
            <person name="Jia K.-H."/>
            <person name="Nie S."/>
            <person name="Bao Y.-T."/>
            <person name="Zhang R.-G."/>
            <person name="Yun Q.-Z."/>
            <person name="Chai Y.-H."/>
            <person name="Lu J.-Y."/>
            <person name="Li Y."/>
            <person name="Zhao S.-W."/>
            <person name="Mao J.-F."/>
            <person name="Jia S.-G."/>
            <person name="Mao Y.-M."/>
        </authorList>
    </citation>
    <scope>NUCLEOTIDE SEQUENCE</scope>
    <source>
        <strain evidence="4">AT0</strain>
        <tissue evidence="4">Leaf</tissue>
    </source>
</reference>
<evidence type="ECO:0000313" key="5">
    <source>
        <dbReference type="Proteomes" id="UP000813462"/>
    </source>
</evidence>